<protein>
    <submittedName>
        <fullName evidence="2">Uncharacterized protein</fullName>
    </submittedName>
</protein>
<comment type="caution">
    <text evidence="2">The sequence shown here is derived from an EMBL/GenBank/DDBJ whole genome shotgun (WGS) entry which is preliminary data.</text>
</comment>
<gene>
    <name evidence="2" type="ORF">WA026_019587</name>
</gene>
<feature type="transmembrane region" description="Helical" evidence="1">
    <location>
        <begin position="60"/>
        <end position="77"/>
    </location>
</feature>
<dbReference type="Proteomes" id="UP001431783">
    <property type="component" value="Unassembled WGS sequence"/>
</dbReference>
<organism evidence="2 3">
    <name type="scientific">Henosepilachna vigintioctopunctata</name>
    <dbReference type="NCBI Taxonomy" id="420089"/>
    <lineage>
        <taxon>Eukaryota</taxon>
        <taxon>Metazoa</taxon>
        <taxon>Ecdysozoa</taxon>
        <taxon>Arthropoda</taxon>
        <taxon>Hexapoda</taxon>
        <taxon>Insecta</taxon>
        <taxon>Pterygota</taxon>
        <taxon>Neoptera</taxon>
        <taxon>Endopterygota</taxon>
        <taxon>Coleoptera</taxon>
        <taxon>Polyphaga</taxon>
        <taxon>Cucujiformia</taxon>
        <taxon>Coccinelloidea</taxon>
        <taxon>Coccinellidae</taxon>
        <taxon>Epilachninae</taxon>
        <taxon>Epilachnini</taxon>
        <taxon>Henosepilachna</taxon>
    </lineage>
</organism>
<keyword evidence="1" id="KW-0812">Transmembrane</keyword>
<evidence type="ECO:0000256" key="1">
    <source>
        <dbReference type="SAM" id="Phobius"/>
    </source>
</evidence>
<evidence type="ECO:0000313" key="2">
    <source>
        <dbReference type="EMBL" id="KAK9872804.1"/>
    </source>
</evidence>
<dbReference type="AlphaFoldDB" id="A0AAW1U0B4"/>
<accession>A0AAW1U0B4</accession>
<keyword evidence="3" id="KW-1185">Reference proteome</keyword>
<sequence>MKLNLREKSRFKIVKLDFCENDLRWKEVTILSNLISAPIRRQGYSRCYPLAGMRLENDKGILVVIMLSGVIISPQIYRTSSVPAPSQTIMLLDQLVDN</sequence>
<keyword evidence="1" id="KW-0472">Membrane</keyword>
<reference evidence="2 3" key="1">
    <citation type="submission" date="2023-03" db="EMBL/GenBank/DDBJ databases">
        <title>Genome insight into feeding habits of ladybird beetles.</title>
        <authorList>
            <person name="Li H.-S."/>
            <person name="Huang Y.-H."/>
            <person name="Pang H."/>
        </authorList>
    </citation>
    <scope>NUCLEOTIDE SEQUENCE [LARGE SCALE GENOMIC DNA]</scope>
    <source>
        <strain evidence="2">SYSU_2023b</strain>
        <tissue evidence="2">Whole body</tissue>
    </source>
</reference>
<evidence type="ECO:0000313" key="3">
    <source>
        <dbReference type="Proteomes" id="UP001431783"/>
    </source>
</evidence>
<keyword evidence="1" id="KW-1133">Transmembrane helix</keyword>
<proteinExistence type="predicted"/>
<dbReference type="EMBL" id="JARQZJ010000013">
    <property type="protein sequence ID" value="KAK9872804.1"/>
    <property type="molecule type" value="Genomic_DNA"/>
</dbReference>
<name>A0AAW1U0B4_9CUCU</name>